<keyword evidence="5" id="KW-1185">Reference proteome</keyword>
<gene>
    <name evidence="4" type="ORF">GOP47_0020082</name>
</gene>
<dbReference type="OrthoDB" id="684343at2759"/>
<feature type="compositionally biased region" description="Basic and acidic residues" evidence="2">
    <location>
        <begin position="1"/>
        <end position="10"/>
    </location>
</feature>
<comment type="caution">
    <text evidence="4">The sequence shown here is derived from an EMBL/GenBank/DDBJ whole genome shotgun (WGS) entry which is preliminary data.</text>
</comment>
<name>A0A9D4UCS3_ADICA</name>
<accession>A0A9D4UCS3</accession>
<feature type="compositionally biased region" description="Polar residues" evidence="2">
    <location>
        <begin position="12"/>
        <end position="29"/>
    </location>
</feature>
<evidence type="ECO:0000313" key="4">
    <source>
        <dbReference type="EMBL" id="KAI5065387.1"/>
    </source>
</evidence>
<dbReference type="EMBL" id="JABFUD020000019">
    <property type="protein sequence ID" value="KAI5065387.1"/>
    <property type="molecule type" value="Genomic_DNA"/>
</dbReference>
<organism evidence="4 5">
    <name type="scientific">Adiantum capillus-veneris</name>
    <name type="common">Maidenhair fern</name>
    <dbReference type="NCBI Taxonomy" id="13818"/>
    <lineage>
        <taxon>Eukaryota</taxon>
        <taxon>Viridiplantae</taxon>
        <taxon>Streptophyta</taxon>
        <taxon>Embryophyta</taxon>
        <taxon>Tracheophyta</taxon>
        <taxon>Polypodiopsida</taxon>
        <taxon>Polypodiidae</taxon>
        <taxon>Polypodiales</taxon>
        <taxon>Pteridineae</taxon>
        <taxon>Pteridaceae</taxon>
        <taxon>Vittarioideae</taxon>
        <taxon>Adiantum</taxon>
    </lineage>
</organism>
<dbReference type="PANTHER" id="PTHR31775:SF5">
    <property type="entry name" value="REMORIN 1.4"/>
    <property type="match status" value="1"/>
</dbReference>
<dbReference type="Proteomes" id="UP000886520">
    <property type="component" value="Chromosome 19"/>
</dbReference>
<dbReference type="AlphaFoldDB" id="A0A9D4UCS3"/>
<comment type="similarity">
    <text evidence="1">Belongs to the remorin family.</text>
</comment>
<feature type="region of interest" description="Disordered" evidence="2">
    <location>
        <begin position="1"/>
        <end position="53"/>
    </location>
</feature>
<evidence type="ECO:0000256" key="2">
    <source>
        <dbReference type="SAM" id="MobiDB-lite"/>
    </source>
</evidence>
<feature type="domain" description="Remorin C-terminal" evidence="3">
    <location>
        <begin position="102"/>
        <end position="201"/>
    </location>
</feature>
<proteinExistence type="inferred from homology"/>
<evidence type="ECO:0000313" key="5">
    <source>
        <dbReference type="Proteomes" id="UP000886520"/>
    </source>
</evidence>
<evidence type="ECO:0000256" key="1">
    <source>
        <dbReference type="ARBA" id="ARBA00005711"/>
    </source>
</evidence>
<dbReference type="Pfam" id="PF03763">
    <property type="entry name" value="Remorin_C"/>
    <property type="match status" value="1"/>
</dbReference>
<protein>
    <recommendedName>
        <fullName evidence="3">Remorin C-terminal domain-containing protein</fullName>
    </recommendedName>
</protein>
<dbReference type="InterPro" id="IPR005516">
    <property type="entry name" value="Remorin_C"/>
</dbReference>
<reference evidence="4" key="1">
    <citation type="submission" date="2021-01" db="EMBL/GenBank/DDBJ databases">
        <title>Adiantum capillus-veneris genome.</title>
        <authorList>
            <person name="Fang Y."/>
            <person name="Liao Q."/>
        </authorList>
    </citation>
    <scope>NUCLEOTIDE SEQUENCE</scope>
    <source>
        <strain evidence="4">H3</strain>
        <tissue evidence="4">Leaf</tissue>
    </source>
</reference>
<dbReference type="PANTHER" id="PTHR31775">
    <property type="entry name" value="OS02G0117200 PROTEIN"/>
    <property type="match status" value="1"/>
</dbReference>
<sequence>MVNYFEKMDGKGNSSVHSLVRRSISSQDGRTPEHSRALVSVPQSKETMSGAATPRSLTVMTTQKCQSLSDIELSPRSASMAGSSLNKDLVMAKLNKDKVLLLIKAWEENKKKKSFNRFSKKMAKLEAWELGKKARAEARLRTSEERLENDRAACIEKARNKVALVQKIAEEKRALAEAHHGKQVLKAEETAAKCRASGARPRGFFWC</sequence>
<evidence type="ECO:0000259" key="3">
    <source>
        <dbReference type="Pfam" id="PF03763"/>
    </source>
</evidence>